<keyword evidence="3" id="KW-1185">Reference proteome</keyword>
<proteinExistence type="predicted"/>
<keyword evidence="1" id="KW-0472">Membrane</keyword>
<evidence type="ECO:0000313" key="3">
    <source>
        <dbReference type="Proteomes" id="UP001474120"/>
    </source>
</evidence>
<keyword evidence="1" id="KW-1133">Transmembrane helix</keyword>
<evidence type="ECO:0000256" key="1">
    <source>
        <dbReference type="SAM" id="Phobius"/>
    </source>
</evidence>
<feature type="transmembrane region" description="Helical" evidence="1">
    <location>
        <begin position="64"/>
        <end position="84"/>
    </location>
</feature>
<dbReference type="Proteomes" id="UP001474120">
    <property type="component" value="Unassembled WGS sequence"/>
</dbReference>
<reference evidence="2 3" key="1">
    <citation type="submission" date="2024-04" db="EMBL/GenBank/DDBJ databases">
        <title>whole genome sequencing of Lutimonas vermicola strain IMCC1616.</title>
        <authorList>
            <person name="Bae S.S."/>
        </authorList>
    </citation>
    <scope>NUCLEOTIDE SEQUENCE [LARGE SCALE GENOMIC DNA]</scope>
    <source>
        <strain evidence="2 3">IMCC1616</strain>
    </source>
</reference>
<evidence type="ECO:0000313" key="2">
    <source>
        <dbReference type="EMBL" id="MEL4454349.1"/>
    </source>
</evidence>
<gene>
    <name evidence="2" type="ORF">AABB81_00465</name>
</gene>
<dbReference type="RefSeq" id="WP_342157877.1">
    <property type="nucleotide sequence ID" value="NZ_JBCDNA010000001.1"/>
</dbReference>
<comment type="caution">
    <text evidence="2">The sequence shown here is derived from an EMBL/GenBank/DDBJ whole genome shotgun (WGS) entry which is preliminary data.</text>
</comment>
<accession>A0ABU9KY66</accession>
<sequence length="116" mass="13255">MIDLVKKYVENRIQLVKFNFIGAIANVAAGMVSSFLLLIMGILILLMFSIALAFWLATFFESEIIGFALVGIIYFVLLLIYTSFAKDKVELKIKDRIVEMALKDEDDFNESIQYDE</sequence>
<protein>
    <recommendedName>
        <fullName evidence="4">Phage holin family protein</fullName>
    </recommendedName>
</protein>
<evidence type="ECO:0008006" key="4">
    <source>
        <dbReference type="Google" id="ProtNLM"/>
    </source>
</evidence>
<keyword evidence="1" id="KW-0812">Transmembrane</keyword>
<dbReference type="EMBL" id="JBCDNA010000001">
    <property type="protein sequence ID" value="MEL4454349.1"/>
    <property type="molecule type" value="Genomic_DNA"/>
</dbReference>
<organism evidence="2 3">
    <name type="scientific">Lutimonas vermicola</name>
    <dbReference type="NCBI Taxonomy" id="414288"/>
    <lineage>
        <taxon>Bacteria</taxon>
        <taxon>Pseudomonadati</taxon>
        <taxon>Bacteroidota</taxon>
        <taxon>Flavobacteriia</taxon>
        <taxon>Flavobacteriales</taxon>
        <taxon>Flavobacteriaceae</taxon>
        <taxon>Lutimonas</taxon>
    </lineage>
</organism>
<name>A0ABU9KY66_9FLAO</name>
<feature type="transmembrane region" description="Helical" evidence="1">
    <location>
        <begin position="35"/>
        <end position="58"/>
    </location>
</feature>